<dbReference type="Proteomes" id="UP000683386">
    <property type="component" value="Segment"/>
</dbReference>
<organism evidence="1 2">
    <name type="scientific">Streptomyces phage KimJongPhill</name>
    <dbReference type="NCBI Taxonomy" id="2848886"/>
    <lineage>
        <taxon>Viruses</taxon>
        <taxon>Duplodnaviria</taxon>
        <taxon>Heunggongvirae</taxon>
        <taxon>Uroviricota</taxon>
        <taxon>Caudoviricetes</taxon>
        <taxon>Zukovirus</taxon>
        <taxon>Zukovirus phill</taxon>
    </lineage>
</organism>
<dbReference type="Gene3D" id="3.40.50.1000">
    <property type="entry name" value="HAD superfamily/HAD-like"/>
    <property type="match status" value="1"/>
</dbReference>
<keyword evidence="2" id="KW-1185">Reference proteome</keyword>
<sequence length="202" mass="22284">MTIALDFDGVMHGYSRGWQGGVIYDPPVPGTAEAVRTIMDAEATFVQTARENLHDVVEWIERELGIPAIADSPVTARTFWNDRGILLVTNKKYPARAYLDDRAVYFGSGGWAQALADLDLDIAETVHMYIVTVSIAGIPGHDPLNKITGECQVAGQYCTDRTGKHHTFLVKSTKSLAQVRDHCREQYGHVTRVETVGEIPTV</sequence>
<name>A0A8F2IW74_9CAUD</name>
<dbReference type="InterPro" id="IPR023214">
    <property type="entry name" value="HAD_sf"/>
</dbReference>
<dbReference type="EMBL" id="MW822144">
    <property type="protein sequence ID" value="QWT29835.1"/>
    <property type="molecule type" value="Genomic_DNA"/>
</dbReference>
<keyword evidence="1" id="KW-0418">Kinase</keyword>
<evidence type="ECO:0000313" key="2">
    <source>
        <dbReference type="Proteomes" id="UP000683386"/>
    </source>
</evidence>
<protein>
    <submittedName>
        <fullName evidence="1">Polynucleotide kinase</fullName>
    </submittedName>
</protein>
<dbReference type="RefSeq" id="YP_010655660.1">
    <property type="nucleotide sequence ID" value="NC_070830.1"/>
</dbReference>
<gene>
    <name evidence="1" type="primary">54</name>
    <name evidence="1" type="ORF">SEA_KIMJONGPHILL_54</name>
</gene>
<evidence type="ECO:0000313" key="1">
    <source>
        <dbReference type="EMBL" id="QWT29835.1"/>
    </source>
</evidence>
<accession>A0A8F2IW74</accession>
<keyword evidence="1" id="KW-0808">Transferase</keyword>
<dbReference type="KEGG" id="vg:77931526"/>
<dbReference type="GeneID" id="77931526"/>
<proteinExistence type="predicted"/>
<dbReference type="GO" id="GO:0016301">
    <property type="term" value="F:kinase activity"/>
    <property type="evidence" value="ECO:0007669"/>
    <property type="project" value="UniProtKB-KW"/>
</dbReference>
<reference evidence="1" key="1">
    <citation type="submission" date="2021-03" db="EMBL/GenBank/DDBJ databases">
        <authorList>
            <person name="Alqahtani R."/>
            <person name="Behailu E."/>
            <person name="Cappabianca D.W."/>
            <person name="Csanadi-Schwartz K.M."/>
            <person name="Dalal A.S."/>
            <person name="Fahim M.S."/>
            <person name="Franklin J.M."/>
            <person name="Gluckman M.H."/>
            <person name="Levine C.J."/>
            <person name="Martin N."/>
            <person name="Milza N."/>
            <person name="Najmabadi R."/>
            <person name="Newman A.M."/>
            <person name="Pajunar M."/>
            <person name="Qalawee I."/>
            <person name="Rizvi A."/>
            <person name="Samuel A."/>
            <person name="Smith A."/>
            <person name="Swann F.E."/>
            <person name="Sweeney P."/>
            <person name="Torres N.R."/>
            <person name="Ventrone L."/>
            <person name="Ventura L."/>
            <person name="Wroe M."/>
            <person name="Acquaye N.A."/>
            <person name="Agnes T.J."/>
            <person name="Ahmed A."/>
            <person name="Ahmed S."/>
            <person name="Amodu B.A."/>
            <person name="Arefeayne N.F."/>
            <person name="Asamoah-Frimpong E.A."/>
            <person name="Attaran A."/>
            <person name="Barragan J.M."/>
            <person name="Baumgarten L.N."/>
            <person name="Berhane B."/>
            <person name="Beyene A."/>
            <person name="Bhattarai B."/>
            <person name="Biondokin D.V."/>
            <person name="Boone B.K."/>
            <person name="Burney S.Z."/>
            <person name="Cayanan J.-R.T."/>
            <person name="Cesta G."/>
            <person name="Chang J."/>
            <person name="Chavez J."/>
            <person name="Chorbajian C."/>
            <person name="Christian S."/>
            <person name="Corns J.R."/>
            <person name="Corns N.R."/>
            <person name="Cowan J.T."/>
            <person name="Coyne C."/>
            <person name="Dadzie B."/>
            <person name="Datu D.-L.V."/>
            <person name="Deng B.C."/>
            <person name="Der L."/>
            <person name="Dickerson K."/>
            <person name="Dozier E."/>
            <person name="Egbunine A.O."/>
            <person name="Farooq M."/>
            <person name="Fonge A.E."/>
            <person name="Ghomsi-Nono M.P."/>
            <person name="Giampietro H."/>
            <person name="Gunnison R.P."/>
            <person name="Han S.H."/>
            <person name="Hennigan A.J."/>
            <person name="Hong A.N."/>
            <person name="Ijomor E.C."/>
            <person name="Jalali A."/>
            <person name="Jamil T.Z."/>
            <person name="Jenkins C.R."/>
            <person name="Joseph M.A."/>
            <person name="Jowanowitch O.J."/>
            <person name="Kang D."/>
            <person name="Khan A."/>
            <person name="Khan Z.K."/>
            <person name="Kiewe T."/>
            <person name="Kjerulf A.B."/>
            <person name="Kolosey V."/>
            <person name="Kurup M."/>
            <person name="Lee V.H."/>
            <person name="Llontop-Maldonado V."/>
            <person name="Long P."/>
            <person name="Lu N."/>
            <person name="Majekodunmi A."/>
            <person name="Malik H.W."/>
            <person name="Marcellino S.C."/>
            <person name="Martinez L.A."/>
            <person name="Meher F.N."/>
            <person name="Michelin M.A."/>
            <person name="Mitchell K.G."/>
            <person name="Mullens W.J."/>
            <person name="Nwakama C."/>
            <person name="Nwosu F.T."/>
            <person name="Oboh E.C."/>
            <person name="Odujinrin O."/>
            <person name="Ogunsan O."/>
            <person name="O'Neill K."/>
            <person name="Oxlaj J.A."/>
            <person name="Patel A.K."/>
            <person name="Patel B.R."/>
            <person name="Pham Q."/>
            <person name="Porter J."/>
            <person name="Portes J."/>
            <person name="Prokopenko A."/>
            <person name="Quraishi M."/>
            <person name="Qureshi M.-A."/>
            <person name="Rivera A."/>
            <person name="Rubalsky V."/>
            <person name="Saikali Y."/>
            <person name="Saqaf K."/>
            <person name="Saroya S.R."/>
            <person name="Seas A."/>
            <person name="Shadrick R.E."/>
            <person name="Sharda N."/>
            <person name="Sigindere M.T."/>
            <person name="Simbi V.G."/>
            <person name="Thuzar C."/>
            <person name="Tran K."/>
            <person name="Tran V.D."/>
            <person name="Trang W."/>
            <person name="Vaishnav N."/>
            <person name="Vuong K."/>
            <person name="Walker C."/>
            <person name="Wallace S.A."/>
            <person name="Warfield J.C."/>
            <person name="Wikina T."/>
            <person name="Wobbeking F.T."/>
            <person name="Worrent L.D."/>
            <person name="Yan T."/>
            <person name="Zehra A."/>
            <person name="Avazpour P."/>
            <person name="Kim F.M."/>
            <person name="Mason K."/>
            <person name="Nguyen D.A."/>
            <person name="Pettit S.M."/>
            <person name="Zhou O.J."/>
            <person name="Brissett D.L."/>
            <person name="Gualtieri C."/>
            <person name="Hufford T.M."/>
            <person name="Ko J.M."/>
            <person name="Novak J.K."/>
            <person name="Smith Z.M."/>
            <person name="Mayer-Bacon C."/>
            <person name="Erill I."/>
            <person name="Caruso S.M."/>
            <person name="Garlena R.A."/>
            <person name="Russell D.A."/>
            <person name="Pope W.H."/>
            <person name="Jacobs-Sera D."/>
            <person name="Hatfull G.F."/>
        </authorList>
    </citation>
    <scope>NUCLEOTIDE SEQUENCE</scope>
</reference>